<organism evidence="11">
    <name type="scientific">uncultured Erwinia sp</name>
    <dbReference type="NCBI Taxonomy" id="246798"/>
    <lineage>
        <taxon>Bacteria</taxon>
        <taxon>Pseudomonadati</taxon>
        <taxon>Pseudomonadota</taxon>
        <taxon>Gammaproteobacteria</taxon>
        <taxon>Enterobacterales</taxon>
        <taxon>Erwiniaceae</taxon>
        <taxon>Erwinia</taxon>
        <taxon>environmental samples</taxon>
    </lineage>
</organism>
<dbReference type="EC" id="4.2.2.2" evidence="5 10"/>
<dbReference type="EMBL" id="KF124469">
    <property type="protein sequence ID" value="AIA91785.1"/>
    <property type="molecule type" value="Genomic_DNA"/>
</dbReference>
<comment type="cofactor">
    <cofactor evidence="2 10">
        <name>Ca(2+)</name>
        <dbReference type="ChEBI" id="CHEBI:29108"/>
    </cofactor>
</comment>
<keyword evidence="7" id="KW-0732">Signal</keyword>
<evidence type="ECO:0000256" key="1">
    <source>
        <dbReference type="ARBA" id="ARBA00000695"/>
    </source>
</evidence>
<protein>
    <recommendedName>
        <fullName evidence="5 10">Pectate lyase</fullName>
        <ecNumber evidence="5 10">4.2.2.2</ecNumber>
    </recommendedName>
</protein>
<keyword evidence="8 10" id="KW-0106">Calcium</keyword>
<accession>A0A060CFG3</accession>
<dbReference type="Gene3D" id="2.160.20.10">
    <property type="entry name" value="Single-stranded right-handed beta-helix, Pectin lyase-like"/>
    <property type="match status" value="1"/>
</dbReference>
<dbReference type="InterPro" id="IPR011050">
    <property type="entry name" value="Pectin_lyase_fold/virulence"/>
</dbReference>
<evidence type="ECO:0000256" key="9">
    <source>
        <dbReference type="ARBA" id="ARBA00023239"/>
    </source>
</evidence>
<keyword evidence="9 10" id="KW-0456">Lyase</keyword>
<name>A0A060CFG3_9GAMM</name>
<evidence type="ECO:0000313" key="11">
    <source>
        <dbReference type="EMBL" id="AIA91785.1"/>
    </source>
</evidence>
<dbReference type="Pfam" id="PF03211">
    <property type="entry name" value="Pectate_lyase"/>
    <property type="match status" value="1"/>
</dbReference>
<comment type="catalytic activity">
    <reaction evidence="1 10">
        <text>Eliminative cleavage of (1-&gt;4)-alpha-D-galacturonan to give oligosaccharides with 4-deoxy-alpha-D-galact-4-enuronosyl groups at their non-reducing ends.</text>
        <dbReference type="EC" id="4.2.2.2"/>
    </reaction>
</comment>
<dbReference type="InterPro" id="IPR004898">
    <property type="entry name" value="Pectate_lyase_PlyH/PlyE-like"/>
</dbReference>
<evidence type="ECO:0000256" key="7">
    <source>
        <dbReference type="ARBA" id="ARBA00022729"/>
    </source>
</evidence>
<feature type="non-terminal residue" evidence="11">
    <location>
        <position position="1"/>
    </location>
</feature>
<reference evidence="11" key="1">
    <citation type="journal article" date="2013" name="Environ. Microbiol.">
        <title>Seasonally variable intestinal metagenomes of the red palm weevil (Rhynchophorus ferrugineus).</title>
        <authorList>
            <person name="Jia S."/>
            <person name="Zhang X."/>
            <person name="Zhang G."/>
            <person name="Yin A."/>
            <person name="Zhang S."/>
            <person name="Li F."/>
            <person name="Wang L."/>
            <person name="Zhao D."/>
            <person name="Yun Q."/>
            <person name="Tala"/>
            <person name="Wang J."/>
            <person name="Sun G."/>
            <person name="Baabdullah M."/>
            <person name="Yu X."/>
            <person name="Hu S."/>
            <person name="Al-Mssallem I.S."/>
            <person name="Yu J."/>
        </authorList>
    </citation>
    <scope>NUCLEOTIDE SEQUENCE</scope>
</reference>
<sequence length="80" mass="7976">SGTGASSAVGFPDASDNPTVLNNTIIVKAGQEFDGKGQTFTAGPALGDGGQSESQKPLFKLEDGASLKTSSLAIMAQMAS</sequence>
<feature type="non-terminal residue" evidence="11">
    <location>
        <position position="80"/>
    </location>
</feature>
<evidence type="ECO:0000256" key="2">
    <source>
        <dbReference type="ARBA" id="ARBA00001913"/>
    </source>
</evidence>
<evidence type="ECO:0000256" key="4">
    <source>
        <dbReference type="ARBA" id="ARBA00006463"/>
    </source>
</evidence>
<comment type="subcellular location">
    <subcellularLocation>
        <location evidence="3 10">Secreted</location>
    </subcellularLocation>
</comment>
<comment type="similarity">
    <text evidence="4 10">Belongs to the polysaccharide lyase 3 family.</text>
</comment>
<evidence type="ECO:0000256" key="6">
    <source>
        <dbReference type="ARBA" id="ARBA00022525"/>
    </source>
</evidence>
<evidence type="ECO:0000256" key="8">
    <source>
        <dbReference type="ARBA" id="ARBA00022837"/>
    </source>
</evidence>
<keyword evidence="6 10" id="KW-0964">Secreted</keyword>
<dbReference type="InterPro" id="IPR012334">
    <property type="entry name" value="Pectin_lyas_fold"/>
</dbReference>
<evidence type="ECO:0000256" key="10">
    <source>
        <dbReference type="RuleBase" id="RU367009"/>
    </source>
</evidence>
<dbReference type="AlphaFoldDB" id="A0A060CFG3"/>
<dbReference type="GO" id="GO:0005576">
    <property type="term" value="C:extracellular region"/>
    <property type="evidence" value="ECO:0007669"/>
    <property type="project" value="UniProtKB-SubCell"/>
</dbReference>
<dbReference type="GO" id="GO:0030570">
    <property type="term" value="F:pectate lyase activity"/>
    <property type="evidence" value="ECO:0007669"/>
    <property type="project" value="UniProtKB-UniRule"/>
</dbReference>
<dbReference type="SUPFAM" id="SSF51126">
    <property type="entry name" value="Pectin lyase-like"/>
    <property type="match status" value="1"/>
</dbReference>
<comment type="function">
    <text evidence="10">Catalyzes the depolymerization of both polygalacturonate and pectins of methyl esterification degree from 22 to 89%, with an endo mode of action. In contrast to the majority of pectate lyases, displays high activity on highly methylated pectins.</text>
</comment>
<evidence type="ECO:0000256" key="3">
    <source>
        <dbReference type="ARBA" id="ARBA00004613"/>
    </source>
</evidence>
<evidence type="ECO:0000256" key="5">
    <source>
        <dbReference type="ARBA" id="ARBA00012272"/>
    </source>
</evidence>
<proteinExistence type="inferred from homology"/>